<keyword evidence="14" id="KW-1185">Reference proteome</keyword>
<gene>
    <name evidence="10" type="primary">recF</name>
    <name evidence="13" type="ORF">BMYO_0962</name>
</gene>
<proteinExistence type="inferred from homology"/>
<dbReference type="InterPro" id="IPR001238">
    <property type="entry name" value="DNA-binding_RecF"/>
</dbReference>
<dbReference type="Pfam" id="PF02463">
    <property type="entry name" value="SMC_N"/>
    <property type="match status" value="1"/>
</dbReference>
<name>A0A261FLU8_9BIFI</name>
<evidence type="ECO:0000256" key="7">
    <source>
        <dbReference type="ARBA" id="ARBA00023204"/>
    </source>
</evidence>
<keyword evidence="6 10" id="KW-0238">DNA-binding</keyword>
<evidence type="ECO:0000313" key="13">
    <source>
        <dbReference type="EMBL" id="OZG60141.1"/>
    </source>
</evidence>
<feature type="region of interest" description="Disordered" evidence="11">
    <location>
        <begin position="393"/>
        <end position="428"/>
    </location>
</feature>
<sequence>MYISRLALDHYRSWSQVVVDFVPGVNIMVGRNGLGKTNLVEAVEVLSTGASHRTSSTLPLIERGQSTATIRANVVFDDEPVTYEASIHARGANRARVNSGKSLYLRDIVGRIPSVSFTPEDQRLVAGDPGSRRSMLNQAGALLEPGYAAALQQFTRIGKQRATLLKQLGANANAGRPVDAQLSGLEIWTGQFIETGMTLTRMRARVIELLAEPFASMYERLSDRHGQVRLAYAPSFEEVLVYDDPHPEISEHFQRIYPGEVARGVNLIGPQRDDLQLDLDGMAAREFASNGEMWTMALALKMALFHVVRERLGIKPIVILDDVFAQLDDGRRRQILDFADGQDQVLITVAAEGDVPTHRDAHLIDVGTLVGPDSNESAIMDLLSGLREKRMTEPQWGKEGLLQPDDSSASSENGEGAGTGTTADGARS</sequence>
<keyword evidence="7 10" id="KW-0234">DNA repair</keyword>
<feature type="domain" description="RecF/RecN/SMC N-terminal" evidence="12">
    <location>
        <begin position="2"/>
        <end position="349"/>
    </location>
</feature>
<comment type="similarity">
    <text evidence="10">Belongs to the RecF family.</text>
</comment>
<keyword evidence="5 10" id="KW-0067">ATP-binding</keyword>
<dbReference type="PANTHER" id="PTHR32182">
    <property type="entry name" value="DNA REPLICATION AND REPAIR PROTEIN RECF"/>
    <property type="match status" value="1"/>
</dbReference>
<evidence type="ECO:0000256" key="4">
    <source>
        <dbReference type="ARBA" id="ARBA00022763"/>
    </source>
</evidence>
<dbReference type="OrthoDB" id="9803889at2"/>
<dbReference type="GO" id="GO:0005737">
    <property type="term" value="C:cytoplasm"/>
    <property type="evidence" value="ECO:0007669"/>
    <property type="project" value="UniProtKB-SubCell"/>
</dbReference>
<dbReference type="GO" id="GO:0006260">
    <property type="term" value="P:DNA replication"/>
    <property type="evidence" value="ECO:0007669"/>
    <property type="project" value="UniProtKB-UniRule"/>
</dbReference>
<evidence type="ECO:0000256" key="11">
    <source>
        <dbReference type="SAM" id="MobiDB-lite"/>
    </source>
</evidence>
<comment type="function">
    <text evidence="9 10">The RecF protein is involved in DNA metabolism; it is required for DNA replication and normal SOS inducibility. RecF binds preferentially to single-stranded, linear DNA. It also seems to bind ATP.</text>
</comment>
<keyword evidence="4 10" id="KW-0227">DNA damage</keyword>
<feature type="binding site" evidence="10">
    <location>
        <begin position="30"/>
        <end position="37"/>
    </location>
    <ligand>
        <name>ATP</name>
        <dbReference type="ChEBI" id="CHEBI:30616"/>
    </ligand>
</feature>
<dbReference type="GO" id="GO:0000731">
    <property type="term" value="P:DNA synthesis involved in DNA repair"/>
    <property type="evidence" value="ECO:0007669"/>
    <property type="project" value="TreeGrafter"/>
</dbReference>
<evidence type="ECO:0000256" key="8">
    <source>
        <dbReference type="ARBA" id="ARBA00023236"/>
    </source>
</evidence>
<comment type="subcellular location">
    <subcellularLocation>
        <location evidence="10">Cytoplasm</location>
    </subcellularLocation>
</comment>
<dbReference type="InterPro" id="IPR003395">
    <property type="entry name" value="RecF/RecN/SMC_N"/>
</dbReference>
<dbReference type="EMBL" id="MWWW01000009">
    <property type="protein sequence ID" value="OZG60141.1"/>
    <property type="molecule type" value="Genomic_DNA"/>
</dbReference>
<keyword evidence="1 10" id="KW-0963">Cytoplasm</keyword>
<keyword evidence="2 10" id="KW-0235">DNA replication</keyword>
<keyword evidence="8 10" id="KW-0742">SOS response</keyword>
<reference evidence="13 14" key="1">
    <citation type="journal article" date="2017" name="BMC Genomics">
        <title>Comparative genomic and phylogenomic analyses of the Bifidobacteriaceae family.</title>
        <authorList>
            <person name="Lugli G.A."/>
            <person name="Milani C."/>
            <person name="Turroni F."/>
            <person name="Duranti S."/>
            <person name="Mancabelli L."/>
            <person name="Mangifesta M."/>
            <person name="Ferrario C."/>
            <person name="Modesto M."/>
            <person name="Mattarelli P."/>
            <person name="Jiri K."/>
            <person name="van Sinderen D."/>
            <person name="Ventura M."/>
        </authorList>
    </citation>
    <scope>NUCLEOTIDE SEQUENCE [LARGE SCALE GENOMIC DNA]</scope>
    <source>
        <strain evidence="13 14">DSM 100196</strain>
    </source>
</reference>
<dbReference type="PANTHER" id="PTHR32182:SF0">
    <property type="entry name" value="DNA REPLICATION AND REPAIR PROTEIN RECF"/>
    <property type="match status" value="1"/>
</dbReference>
<accession>A0A261FLU8</accession>
<feature type="compositionally biased region" description="Low complexity" evidence="11">
    <location>
        <begin position="405"/>
        <end position="428"/>
    </location>
</feature>
<dbReference type="GO" id="GO:0005524">
    <property type="term" value="F:ATP binding"/>
    <property type="evidence" value="ECO:0007669"/>
    <property type="project" value="UniProtKB-UniRule"/>
</dbReference>
<evidence type="ECO:0000256" key="1">
    <source>
        <dbReference type="ARBA" id="ARBA00022490"/>
    </source>
</evidence>
<evidence type="ECO:0000256" key="5">
    <source>
        <dbReference type="ARBA" id="ARBA00022840"/>
    </source>
</evidence>
<keyword evidence="3 10" id="KW-0547">Nucleotide-binding</keyword>
<evidence type="ECO:0000313" key="14">
    <source>
        <dbReference type="Proteomes" id="UP000216871"/>
    </source>
</evidence>
<evidence type="ECO:0000256" key="2">
    <source>
        <dbReference type="ARBA" id="ARBA00022705"/>
    </source>
</evidence>
<evidence type="ECO:0000256" key="9">
    <source>
        <dbReference type="ARBA" id="ARBA00025401"/>
    </source>
</evidence>
<evidence type="ECO:0000256" key="3">
    <source>
        <dbReference type="ARBA" id="ARBA00022741"/>
    </source>
</evidence>
<dbReference type="Gene3D" id="3.40.50.300">
    <property type="entry name" value="P-loop containing nucleotide triphosphate hydrolases"/>
    <property type="match status" value="1"/>
</dbReference>
<dbReference type="AlphaFoldDB" id="A0A261FLU8"/>
<dbReference type="InterPro" id="IPR042174">
    <property type="entry name" value="RecF_2"/>
</dbReference>
<dbReference type="NCBIfam" id="TIGR00611">
    <property type="entry name" value="recf"/>
    <property type="match status" value="1"/>
</dbReference>
<dbReference type="GO" id="GO:0009432">
    <property type="term" value="P:SOS response"/>
    <property type="evidence" value="ECO:0007669"/>
    <property type="project" value="UniProtKB-UniRule"/>
</dbReference>
<organism evidence="13 14">
    <name type="scientific">Bifidobacterium myosotis</name>
    <dbReference type="NCBI Taxonomy" id="1630166"/>
    <lineage>
        <taxon>Bacteria</taxon>
        <taxon>Bacillati</taxon>
        <taxon>Actinomycetota</taxon>
        <taxon>Actinomycetes</taxon>
        <taxon>Bifidobacteriales</taxon>
        <taxon>Bifidobacteriaceae</taxon>
        <taxon>Bifidobacterium</taxon>
    </lineage>
</organism>
<evidence type="ECO:0000256" key="10">
    <source>
        <dbReference type="HAMAP-Rule" id="MF_00365"/>
    </source>
</evidence>
<protein>
    <recommendedName>
        <fullName evidence="10">DNA replication and repair protein RecF</fullName>
    </recommendedName>
</protein>
<dbReference type="Gene3D" id="1.20.1050.90">
    <property type="entry name" value="RecF/RecN/SMC, N-terminal domain"/>
    <property type="match status" value="1"/>
</dbReference>
<evidence type="ECO:0000259" key="12">
    <source>
        <dbReference type="Pfam" id="PF02463"/>
    </source>
</evidence>
<dbReference type="SUPFAM" id="SSF52540">
    <property type="entry name" value="P-loop containing nucleoside triphosphate hydrolases"/>
    <property type="match status" value="1"/>
</dbReference>
<dbReference type="GO" id="GO:0003697">
    <property type="term" value="F:single-stranded DNA binding"/>
    <property type="evidence" value="ECO:0007669"/>
    <property type="project" value="UniProtKB-UniRule"/>
</dbReference>
<dbReference type="RefSeq" id="WP_094667431.1">
    <property type="nucleotide sequence ID" value="NZ_MWWW01000009.1"/>
</dbReference>
<dbReference type="HAMAP" id="MF_00365">
    <property type="entry name" value="RecF"/>
    <property type="match status" value="1"/>
</dbReference>
<dbReference type="InterPro" id="IPR027417">
    <property type="entry name" value="P-loop_NTPase"/>
</dbReference>
<dbReference type="Proteomes" id="UP000216871">
    <property type="component" value="Unassembled WGS sequence"/>
</dbReference>
<comment type="caution">
    <text evidence="13">The sequence shown here is derived from an EMBL/GenBank/DDBJ whole genome shotgun (WGS) entry which is preliminary data.</text>
</comment>
<evidence type="ECO:0000256" key="6">
    <source>
        <dbReference type="ARBA" id="ARBA00023125"/>
    </source>
</evidence>
<dbReference type="GO" id="GO:0006302">
    <property type="term" value="P:double-strand break repair"/>
    <property type="evidence" value="ECO:0007669"/>
    <property type="project" value="TreeGrafter"/>
</dbReference>